<dbReference type="Pfam" id="PF00041">
    <property type="entry name" value="fn3"/>
    <property type="match status" value="1"/>
</dbReference>
<name>A0ABN7NWR4_TIMPD</name>
<sequence>LKIDSEDYKTTFVLLKAKRANTGVYKVTAKNTSGIDEVEVEISVLSKPSKPKGPLKVSDVTSEGCKLKWDKPEDDGGEPIDHYVVERMDTETGRWVPVVTSKTPEAELNILYHGWFSPGIVPAPTCSVALFTSDLAVFGATTSVAGLNEGKEYQFRVKAVNAEGESEPLETEIPTLAKNPYS</sequence>
<dbReference type="SMART" id="SM00060">
    <property type="entry name" value="FN3"/>
    <property type="match status" value="1"/>
</dbReference>
<dbReference type="PROSITE" id="PS50853">
    <property type="entry name" value="FN3"/>
    <property type="match status" value="1"/>
</dbReference>
<evidence type="ECO:0000313" key="3">
    <source>
        <dbReference type="EMBL" id="CAG2059302.1"/>
    </source>
</evidence>
<feature type="non-terminal residue" evidence="3">
    <location>
        <position position="1"/>
    </location>
</feature>
<dbReference type="PANTHER" id="PTHR14340:SF13">
    <property type="entry name" value="TITIN"/>
    <property type="match status" value="1"/>
</dbReference>
<organism evidence="3 4">
    <name type="scientific">Timema podura</name>
    <name type="common">Walking stick</name>
    <dbReference type="NCBI Taxonomy" id="61482"/>
    <lineage>
        <taxon>Eukaryota</taxon>
        <taxon>Metazoa</taxon>
        <taxon>Ecdysozoa</taxon>
        <taxon>Arthropoda</taxon>
        <taxon>Hexapoda</taxon>
        <taxon>Insecta</taxon>
        <taxon>Pterygota</taxon>
        <taxon>Neoptera</taxon>
        <taxon>Polyneoptera</taxon>
        <taxon>Phasmatodea</taxon>
        <taxon>Timematodea</taxon>
        <taxon>Timematoidea</taxon>
        <taxon>Timematidae</taxon>
        <taxon>Timema</taxon>
    </lineage>
</organism>
<protein>
    <recommendedName>
        <fullName evidence="2">Fibronectin type-III domain-containing protein</fullName>
    </recommendedName>
</protein>
<dbReference type="Proteomes" id="UP001153148">
    <property type="component" value="Unassembled WGS sequence"/>
</dbReference>
<dbReference type="Gene3D" id="2.60.40.10">
    <property type="entry name" value="Immunoglobulins"/>
    <property type="match status" value="2"/>
</dbReference>
<dbReference type="SUPFAM" id="SSF48726">
    <property type="entry name" value="Immunoglobulin"/>
    <property type="match status" value="1"/>
</dbReference>
<comment type="caution">
    <text evidence="3">The sequence shown here is derived from an EMBL/GenBank/DDBJ whole genome shotgun (WGS) entry which is preliminary data.</text>
</comment>
<dbReference type="PRINTS" id="PR00014">
    <property type="entry name" value="FNTYPEIII"/>
</dbReference>
<evidence type="ECO:0000256" key="1">
    <source>
        <dbReference type="ARBA" id="ARBA00023319"/>
    </source>
</evidence>
<dbReference type="PANTHER" id="PTHR14340">
    <property type="entry name" value="MICROFIBRIL-ASSOCIATED GLYCOPROTEIN 3"/>
    <property type="match status" value="1"/>
</dbReference>
<keyword evidence="1" id="KW-0393">Immunoglobulin domain</keyword>
<evidence type="ECO:0000259" key="2">
    <source>
        <dbReference type="PROSITE" id="PS50853"/>
    </source>
</evidence>
<accession>A0ABN7NWR4</accession>
<dbReference type="EMBL" id="CAJPIN010009164">
    <property type="protein sequence ID" value="CAG2059302.1"/>
    <property type="molecule type" value="Genomic_DNA"/>
</dbReference>
<dbReference type="InterPro" id="IPR036179">
    <property type="entry name" value="Ig-like_dom_sf"/>
</dbReference>
<dbReference type="InterPro" id="IPR003961">
    <property type="entry name" value="FN3_dom"/>
</dbReference>
<dbReference type="InterPro" id="IPR013783">
    <property type="entry name" value="Ig-like_fold"/>
</dbReference>
<dbReference type="InterPro" id="IPR036116">
    <property type="entry name" value="FN3_sf"/>
</dbReference>
<feature type="domain" description="Fibronectin type-III" evidence="2">
    <location>
        <begin position="51"/>
        <end position="180"/>
    </location>
</feature>
<gene>
    <name evidence="3" type="ORF">TPAB3V08_LOCUS6266</name>
</gene>
<feature type="non-terminal residue" evidence="3">
    <location>
        <position position="182"/>
    </location>
</feature>
<reference evidence="3" key="1">
    <citation type="submission" date="2021-03" db="EMBL/GenBank/DDBJ databases">
        <authorList>
            <person name="Tran Van P."/>
        </authorList>
    </citation>
    <scope>NUCLEOTIDE SEQUENCE</scope>
</reference>
<keyword evidence="4" id="KW-1185">Reference proteome</keyword>
<dbReference type="CDD" id="cd00063">
    <property type="entry name" value="FN3"/>
    <property type="match status" value="1"/>
</dbReference>
<evidence type="ECO:0000313" key="4">
    <source>
        <dbReference type="Proteomes" id="UP001153148"/>
    </source>
</evidence>
<dbReference type="SUPFAM" id="SSF49265">
    <property type="entry name" value="Fibronectin type III"/>
    <property type="match status" value="1"/>
</dbReference>
<proteinExistence type="predicted"/>